<dbReference type="InterPro" id="IPR037185">
    <property type="entry name" value="EmrE-like"/>
</dbReference>
<dbReference type="Gene3D" id="1.10.3730.20">
    <property type="match status" value="1"/>
</dbReference>
<keyword evidence="1" id="KW-1133">Transmembrane helix</keyword>
<dbReference type="PANTHER" id="PTHR22911:SF103">
    <property type="entry name" value="BLR2811 PROTEIN"/>
    <property type="match status" value="1"/>
</dbReference>
<sequence>MSTLSGPAAGTTAQENLRGILSMLAAMLLFITNDMLVKLASEQLPTMQIIFLRGSMALVLVVAAAYATGALDRIPRSGGRMLGLRTIGEIGSTLFYLTALFHMPIANATAILQAMPIVMTLVSALFLGEIVRWRRWVAVVVGFLGMLLVVQPGTDGFDIYAVLAIISLGFAVLRDFCSRYLPAEMPSLFVSMVAMAAVTTVGGALMLMEPWQPVSLEAWIYLAAAAVFLSGAFFFIIEAMRHGEVSVVTPFRYSILLIAIAYGYLIWGNLPDLLATVGIVLIVGSGLYVFYRERQVHRAARRQPDADGRP</sequence>
<evidence type="ECO:0000259" key="2">
    <source>
        <dbReference type="Pfam" id="PF00892"/>
    </source>
</evidence>
<evidence type="ECO:0000313" key="4">
    <source>
        <dbReference type="Proteomes" id="UP000295678"/>
    </source>
</evidence>
<dbReference type="RefSeq" id="WP_132807156.1">
    <property type="nucleotide sequence ID" value="NZ_SMAK01000008.1"/>
</dbReference>
<dbReference type="InterPro" id="IPR000620">
    <property type="entry name" value="EamA_dom"/>
</dbReference>
<feature type="transmembrane region" description="Helical" evidence="1">
    <location>
        <begin position="105"/>
        <end position="127"/>
    </location>
</feature>
<protein>
    <submittedName>
        <fullName evidence="3">S-adenosylmethionine uptake transporter</fullName>
    </submittedName>
</protein>
<dbReference type="EMBL" id="SMAK01000008">
    <property type="protein sequence ID" value="TCT08746.1"/>
    <property type="molecule type" value="Genomic_DNA"/>
</dbReference>
<feature type="transmembrane region" description="Helical" evidence="1">
    <location>
        <begin position="159"/>
        <end position="176"/>
    </location>
</feature>
<organism evidence="3 4">
    <name type="scientific">Tepidamorphus gemmatus</name>
    <dbReference type="NCBI Taxonomy" id="747076"/>
    <lineage>
        <taxon>Bacteria</taxon>
        <taxon>Pseudomonadati</taxon>
        <taxon>Pseudomonadota</taxon>
        <taxon>Alphaproteobacteria</taxon>
        <taxon>Hyphomicrobiales</taxon>
        <taxon>Tepidamorphaceae</taxon>
        <taxon>Tepidamorphus</taxon>
    </lineage>
</organism>
<feature type="domain" description="EamA" evidence="2">
    <location>
        <begin position="18"/>
        <end position="150"/>
    </location>
</feature>
<accession>A0A4R3M6V7</accession>
<feature type="domain" description="EamA" evidence="2">
    <location>
        <begin position="161"/>
        <end position="287"/>
    </location>
</feature>
<feature type="transmembrane region" description="Helical" evidence="1">
    <location>
        <begin position="249"/>
        <end position="267"/>
    </location>
</feature>
<dbReference type="SUPFAM" id="SSF103481">
    <property type="entry name" value="Multidrug resistance efflux transporter EmrE"/>
    <property type="match status" value="2"/>
</dbReference>
<dbReference type="OrthoDB" id="7818056at2"/>
<dbReference type="PANTHER" id="PTHR22911">
    <property type="entry name" value="ACYL-MALONYL CONDENSING ENZYME-RELATED"/>
    <property type="match status" value="1"/>
</dbReference>
<dbReference type="Proteomes" id="UP000295678">
    <property type="component" value="Unassembled WGS sequence"/>
</dbReference>
<dbReference type="GO" id="GO:0016020">
    <property type="term" value="C:membrane"/>
    <property type="evidence" value="ECO:0007669"/>
    <property type="project" value="InterPro"/>
</dbReference>
<comment type="caution">
    <text evidence="3">The sequence shown here is derived from an EMBL/GenBank/DDBJ whole genome shotgun (WGS) entry which is preliminary data.</text>
</comment>
<gene>
    <name evidence="3" type="ORF">EDC22_10858</name>
</gene>
<feature type="transmembrane region" description="Helical" evidence="1">
    <location>
        <begin position="188"/>
        <end position="207"/>
    </location>
</feature>
<evidence type="ECO:0000313" key="3">
    <source>
        <dbReference type="EMBL" id="TCT08746.1"/>
    </source>
</evidence>
<dbReference type="Pfam" id="PF00892">
    <property type="entry name" value="EamA"/>
    <property type="match status" value="2"/>
</dbReference>
<keyword evidence="1" id="KW-0812">Transmembrane</keyword>
<feature type="transmembrane region" description="Helical" evidence="1">
    <location>
        <begin position="219"/>
        <end position="237"/>
    </location>
</feature>
<proteinExistence type="predicted"/>
<feature type="transmembrane region" description="Helical" evidence="1">
    <location>
        <begin position="49"/>
        <end position="71"/>
    </location>
</feature>
<keyword evidence="1" id="KW-0472">Membrane</keyword>
<keyword evidence="4" id="KW-1185">Reference proteome</keyword>
<name>A0A4R3M6V7_9HYPH</name>
<feature type="transmembrane region" description="Helical" evidence="1">
    <location>
        <begin position="136"/>
        <end position="153"/>
    </location>
</feature>
<reference evidence="3 4" key="1">
    <citation type="submission" date="2019-03" db="EMBL/GenBank/DDBJ databases">
        <title>Genomic Encyclopedia of Type Strains, Phase IV (KMG-IV): sequencing the most valuable type-strain genomes for metagenomic binning, comparative biology and taxonomic classification.</title>
        <authorList>
            <person name="Goeker M."/>
        </authorList>
    </citation>
    <scope>NUCLEOTIDE SEQUENCE [LARGE SCALE GENOMIC DNA]</scope>
    <source>
        <strain evidence="3 4">DSM 19345</strain>
    </source>
</reference>
<dbReference type="AlphaFoldDB" id="A0A4R3M6V7"/>
<feature type="transmembrane region" description="Helical" evidence="1">
    <location>
        <begin position="273"/>
        <end position="291"/>
    </location>
</feature>
<evidence type="ECO:0000256" key="1">
    <source>
        <dbReference type="SAM" id="Phobius"/>
    </source>
</evidence>
<feature type="transmembrane region" description="Helical" evidence="1">
    <location>
        <begin position="20"/>
        <end position="37"/>
    </location>
</feature>